<gene>
    <name evidence="2" type="ORF">JAAARDRAFT_340427</name>
</gene>
<protein>
    <submittedName>
        <fullName evidence="2">Uncharacterized protein</fullName>
    </submittedName>
</protein>
<proteinExistence type="predicted"/>
<feature type="compositionally biased region" description="Basic and acidic residues" evidence="1">
    <location>
        <begin position="84"/>
        <end position="100"/>
    </location>
</feature>
<dbReference type="EMBL" id="KL197726">
    <property type="protein sequence ID" value="KDQ55065.1"/>
    <property type="molecule type" value="Genomic_DNA"/>
</dbReference>
<evidence type="ECO:0000256" key="1">
    <source>
        <dbReference type="SAM" id="MobiDB-lite"/>
    </source>
</evidence>
<accession>A0A067PMM8</accession>
<dbReference type="AlphaFoldDB" id="A0A067PMM8"/>
<feature type="region of interest" description="Disordered" evidence="1">
    <location>
        <begin position="84"/>
        <end position="114"/>
    </location>
</feature>
<sequence length="177" mass="20163">MNAADLPGTEYYIKLMFSILTKNYTDEIFDLENSIEDYCETDGILGPKVAGKYPTLPEYWNYMVTREPGFKSLIATAKKAREAQKEEVDGQKMKEAKQQKEVGGQQKLENRGDSEKVKEIATAMAQVDLLGEHMATFSQADIKDHKHYPRITFAEMLLDMVKKIELESDTEDVSPKK</sequence>
<organism evidence="2 3">
    <name type="scientific">Jaapia argillacea MUCL 33604</name>
    <dbReference type="NCBI Taxonomy" id="933084"/>
    <lineage>
        <taxon>Eukaryota</taxon>
        <taxon>Fungi</taxon>
        <taxon>Dikarya</taxon>
        <taxon>Basidiomycota</taxon>
        <taxon>Agaricomycotina</taxon>
        <taxon>Agaricomycetes</taxon>
        <taxon>Agaricomycetidae</taxon>
        <taxon>Jaapiales</taxon>
        <taxon>Jaapiaceae</taxon>
        <taxon>Jaapia</taxon>
    </lineage>
</organism>
<keyword evidence="3" id="KW-1185">Reference proteome</keyword>
<evidence type="ECO:0000313" key="2">
    <source>
        <dbReference type="EMBL" id="KDQ55065.1"/>
    </source>
</evidence>
<dbReference type="InParanoid" id="A0A067PMM8"/>
<dbReference type="Proteomes" id="UP000027265">
    <property type="component" value="Unassembled WGS sequence"/>
</dbReference>
<name>A0A067PMM8_9AGAM</name>
<evidence type="ECO:0000313" key="3">
    <source>
        <dbReference type="Proteomes" id="UP000027265"/>
    </source>
</evidence>
<dbReference type="HOGENOM" id="CLU_1518073_0_0_1"/>
<reference evidence="3" key="1">
    <citation type="journal article" date="2014" name="Proc. Natl. Acad. Sci. U.S.A.">
        <title>Extensive sampling of basidiomycete genomes demonstrates inadequacy of the white-rot/brown-rot paradigm for wood decay fungi.</title>
        <authorList>
            <person name="Riley R."/>
            <person name="Salamov A.A."/>
            <person name="Brown D.W."/>
            <person name="Nagy L.G."/>
            <person name="Floudas D."/>
            <person name="Held B.W."/>
            <person name="Levasseur A."/>
            <person name="Lombard V."/>
            <person name="Morin E."/>
            <person name="Otillar R."/>
            <person name="Lindquist E.A."/>
            <person name="Sun H."/>
            <person name="LaButti K.M."/>
            <person name="Schmutz J."/>
            <person name="Jabbour D."/>
            <person name="Luo H."/>
            <person name="Baker S.E."/>
            <person name="Pisabarro A.G."/>
            <person name="Walton J.D."/>
            <person name="Blanchette R.A."/>
            <person name="Henrissat B."/>
            <person name="Martin F."/>
            <person name="Cullen D."/>
            <person name="Hibbett D.S."/>
            <person name="Grigoriev I.V."/>
        </authorList>
    </citation>
    <scope>NUCLEOTIDE SEQUENCE [LARGE SCALE GENOMIC DNA]</scope>
    <source>
        <strain evidence="3">MUCL 33604</strain>
    </source>
</reference>